<feature type="domain" description="Adenylate cyclase-associated CAP C-terminal" evidence="2">
    <location>
        <begin position="86"/>
        <end position="177"/>
    </location>
</feature>
<dbReference type="GO" id="GO:0003779">
    <property type="term" value="F:actin binding"/>
    <property type="evidence" value="ECO:0007669"/>
    <property type="project" value="InterPro"/>
</dbReference>
<dbReference type="InterPro" id="IPR016098">
    <property type="entry name" value="CAP/MinC_C"/>
</dbReference>
<dbReference type="EMBL" id="MN739949">
    <property type="protein sequence ID" value="QHT79488.1"/>
    <property type="molecule type" value="Genomic_DNA"/>
</dbReference>
<evidence type="ECO:0000313" key="3">
    <source>
        <dbReference type="EMBL" id="QHT79488.1"/>
    </source>
</evidence>
<dbReference type="SUPFAM" id="SSF69340">
    <property type="entry name" value="C-terminal domain of adenylylcyclase associated protein"/>
    <property type="match status" value="1"/>
</dbReference>
<dbReference type="Gene3D" id="2.160.20.70">
    <property type="match status" value="1"/>
</dbReference>
<name>A0A6C0HFW4_9ZZZZ</name>
<accession>A0A6C0HFW4</accession>
<dbReference type="InterPro" id="IPR036223">
    <property type="entry name" value="CAP_C_sf"/>
</dbReference>
<dbReference type="GO" id="GO:0007010">
    <property type="term" value="P:cytoskeleton organization"/>
    <property type="evidence" value="ECO:0007669"/>
    <property type="project" value="InterPro"/>
</dbReference>
<feature type="region of interest" description="Disordered" evidence="1">
    <location>
        <begin position="48"/>
        <end position="80"/>
    </location>
</feature>
<protein>
    <recommendedName>
        <fullName evidence="2">Adenylate cyclase-associated CAP C-terminal domain-containing protein</fullName>
    </recommendedName>
</protein>
<evidence type="ECO:0000259" key="2">
    <source>
        <dbReference type="Pfam" id="PF08603"/>
    </source>
</evidence>
<organism evidence="3">
    <name type="scientific">viral metagenome</name>
    <dbReference type="NCBI Taxonomy" id="1070528"/>
    <lineage>
        <taxon>unclassified sequences</taxon>
        <taxon>metagenomes</taxon>
        <taxon>organismal metagenomes</taxon>
    </lineage>
</organism>
<dbReference type="AlphaFoldDB" id="A0A6C0HFW4"/>
<reference evidence="3" key="1">
    <citation type="journal article" date="2020" name="Nature">
        <title>Giant virus diversity and host interactions through global metagenomics.</title>
        <authorList>
            <person name="Schulz F."/>
            <person name="Roux S."/>
            <person name="Paez-Espino D."/>
            <person name="Jungbluth S."/>
            <person name="Walsh D.A."/>
            <person name="Denef V.J."/>
            <person name="McMahon K.D."/>
            <person name="Konstantinidis K.T."/>
            <person name="Eloe-Fadrosh E.A."/>
            <person name="Kyrpides N.C."/>
            <person name="Woyke T."/>
        </authorList>
    </citation>
    <scope>NUCLEOTIDE SEQUENCE</scope>
    <source>
        <strain evidence="3">GVMAG-M-3300023184-101</strain>
    </source>
</reference>
<sequence>MEDVRKNIYESWLECYNNINFISQNINVREIHLPRGLCPLTPDHPDNCPDRQSSSRNCPDQTDNCPLTPDQTDNCPDRKRSSRNCVTQSYFIEDASNVTIYVDKKFNHLILNRCNAINLILNDDLISGLDIFHSNDVNITYGMNTSNIVSSINFGRSFHIYLLSPQAINCDVSIICTICVNGMSFIVHTTNYNVYENLFRANPIYFFMKMDNDTKKLTITTIDSKIGVVDATAIPTAALAVG</sequence>
<dbReference type="InterPro" id="IPR013912">
    <property type="entry name" value="Adenylate_cyclase-assoc_CAP_C"/>
</dbReference>
<evidence type="ECO:0000256" key="1">
    <source>
        <dbReference type="SAM" id="MobiDB-lite"/>
    </source>
</evidence>
<feature type="compositionally biased region" description="Polar residues" evidence="1">
    <location>
        <begin position="50"/>
        <end position="74"/>
    </location>
</feature>
<proteinExistence type="predicted"/>
<dbReference type="Pfam" id="PF08603">
    <property type="entry name" value="CAP_C"/>
    <property type="match status" value="1"/>
</dbReference>